<sequence length="246" mass="26833">MGRRRQHVLFLNTGNGMLVHPPATLLPHLFAHISSNCSCILYHPQALPSQITTPRHLTARVASAMPQPQQTTYPLHGFLNPPCKTLTRENPYPCLRGIPINIFRVEGPLPLSSILSTSSGASNVAPSHEQSIPSEVDLVEENEVSQILIMNETEPYIYAEHTDVVPAPDAADESLAALASLAPTPQPELTSKPELQEGNAEILRYTSIPGALHIQNTPPPQHATVPPTVAMEYSRDPQDHPFVPLI</sequence>
<dbReference type="EMBL" id="CACVBS010000044">
    <property type="protein sequence ID" value="CAA7264319.1"/>
    <property type="molecule type" value="Genomic_DNA"/>
</dbReference>
<gene>
    <name evidence="1" type="ORF">AAE3_LOCUS6578</name>
</gene>
<protein>
    <submittedName>
        <fullName evidence="1">Uncharacterized protein</fullName>
    </submittedName>
</protein>
<organism evidence="1 2">
    <name type="scientific">Cyclocybe aegerita</name>
    <name type="common">Black poplar mushroom</name>
    <name type="synonym">Agrocybe aegerita</name>
    <dbReference type="NCBI Taxonomy" id="1973307"/>
    <lineage>
        <taxon>Eukaryota</taxon>
        <taxon>Fungi</taxon>
        <taxon>Dikarya</taxon>
        <taxon>Basidiomycota</taxon>
        <taxon>Agaricomycotina</taxon>
        <taxon>Agaricomycetes</taxon>
        <taxon>Agaricomycetidae</taxon>
        <taxon>Agaricales</taxon>
        <taxon>Agaricineae</taxon>
        <taxon>Bolbitiaceae</taxon>
        <taxon>Cyclocybe</taxon>
    </lineage>
</organism>
<evidence type="ECO:0000313" key="1">
    <source>
        <dbReference type="EMBL" id="CAA7264319.1"/>
    </source>
</evidence>
<comment type="caution">
    <text evidence="1">The sequence shown here is derived from an EMBL/GenBank/DDBJ whole genome shotgun (WGS) entry which is preliminary data.</text>
</comment>
<keyword evidence="2" id="KW-1185">Reference proteome</keyword>
<reference evidence="1 2" key="1">
    <citation type="submission" date="2020-01" db="EMBL/GenBank/DDBJ databases">
        <authorList>
            <person name="Gupta K D."/>
        </authorList>
    </citation>
    <scope>NUCLEOTIDE SEQUENCE [LARGE SCALE GENOMIC DNA]</scope>
</reference>
<name>A0A8S0VRP4_CYCAE</name>
<dbReference type="AlphaFoldDB" id="A0A8S0VRP4"/>
<evidence type="ECO:0000313" key="2">
    <source>
        <dbReference type="Proteomes" id="UP000467700"/>
    </source>
</evidence>
<dbReference type="Proteomes" id="UP000467700">
    <property type="component" value="Unassembled WGS sequence"/>
</dbReference>
<proteinExistence type="predicted"/>
<accession>A0A8S0VRP4</accession>